<organism evidence="1 2">
    <name type="scientific">Pristionchus pacificus</name>
    <name type="common">Parasitic nematode worm</name>
    <dbReference type="NCBI Taxonomy" id="54126"/>
    <lineage>
        <taxon>Eukaryota</taxon>
        <taxon>Metazoa</taxon>
        <taxon>Ecdysozoa</taxon>
        <taxon>Nematoda</taxon>
        <taxon>Chromadorea</taxon>
        <taxon>Rhabditida</taxon>
        <taxon>Rhabditina</taxon>
        <taxon>Diplogasteromorpha</taxon>
        <taxon>Diplogasteroidea</taxon>
        <taxon>Neodiplogasteridae</taxon>
        <taxon>Pristionchus</taxon>
    </lineage>
</organism>
<dbReference type="AlphaFoldDB" id="A0A2A6BQT1"/>
<dbReference type="EnsemblMetazoa" id="PPA33735.1">
    <property type="protein sequence ID" value="PPA33735.1"/>
    <property type="gene ID" value="WBGene00272104"/>
</dbReference>
<protein>
    <submittedName>
        <fullName evidence="1">Uncharacterized protein</fullName>
    </submittedName>
</protein>
<accession>A0A2A6BQT1</accession>
<gene>
    <name evidence="1" type="primary">WBGene00272104</name>
</gene>
<accession>A0A8R1UJE9</accession>
<reference evidence="1" key="2">
    <citation type="submission" date="2022-06" db="UniProtKB">
        <authorList>
            <consortium name="EnsemblMetazoa"/>
        </authorList>
    </citation>
    <scope>IDENTIFICATION</scope>
    <source>
        <strain evidence="1">PS312</strain>
    </source>
</reference>
<proteinExistence type="predicted"/>
<evidence type="ECO:0000313" key="1">
    <source>
        <dbReference type="EnsemblMetazoa" id="PPA33735.1"/>
    </source>
</evidence>
<sequence length="80" mass="8823">MGRYIVDVEVKHKIEDCLMYNDKLTLCQKLAIGDEHGLIALQGHCLALLDKPRKVKAIAGEDEFGGLSDKLKVAALSKML</sequence>
<dbReference type="Proteomes" id="UP000005239">
    <property type="component" value="Unassembled WGS sequence"/>
</dbReference>
<keyword evidence="2" id="KW-1185">Reference proteome</keyword>
<name>A0A2A6BQT1_PRIPA</name>
<reference evidence="2" key="1">
    <citation type="journal article" date="2008" name="Nat. Genet.">
        <title>The Pristionchus pacificus genome provides a unique perspective on nematode lifestyle and parasitism.</title>
        <authorList>
            <person name="Dieterich C."/>
            <person name="Clifton S.W."/>
            <person name="Schuster L.N."/>
            <person name="Chinwalla A."/>
            <person name="Delehaunty K."/>
            <person name="Dinkelacker I."/>
            <person name="Fulton L."/>
            <person name="Fulton R."/>
            <person name="Godfrey J."/>
            <person name="Minx P."/>
            <person name="Mitreva M."/>
            <person name="Roeseler W."/>
            <person name="Tian H."/>
            <person name="Witte H."/>
            <person name="Yang S.P."/>
            <person name="Wilson R.K."/>
            <person name="Sommer R.J."/>
        </authorList>
    </citation>
    <scope>NUCLEOTIDE SEQUENCE [LARGE SCALE GENOMIC DNA]</scope>
    <source>
        <strain evidence="2">PS312</strain>
    </source>
</reference>
<evidence type="ECO:0000313" key="2">
    <source>
        <dbReference type="Proteomes" id="UP000005239"/>
    </source>
</evidence>